<dbReference type="EMBL" id="LT854255">
    <property type="protein sequence ID" value="SMR49031.1"/>
    <property type="molecule type" value="Genomic_DNA"/>
</dbReference>
<accession>A0A2H1G639</accession>
<evidence type="ECO:0000313" key="3">
    <source>
        <dbReference type="Proteomes" id="UP000245764"/>
    </source>
</evidence>
<gene>
    <name evidence="2" type="ORF">ZT1E4_G4423</name>
</gene>
<organism evidence="2 3">
    <name type="scientific">Zymoseptoria tritici ST99CH_1E4</name>
    <dbReference type="NCBI Taxonomy" id="1276532"/>
    <lineage>
        <taxon>Eukaryota</taxon>
        <taxon>Fungi</taxon>
        <taxon>Dikarya</taxon>
        <taxon>Ascomycota</taxon>
        <taxon>Pezizomycotina</taxon>
        <taxon>Dothideomycetes</taxon>
        <taxon>Dothideomycetidae</taxon>
        <taxon>Mycosphaerellales</taxon>
        <taxon>Mycosphaerellaceae</taxon>
        <taxon>Zymoseptoria</taxon>
    </lineage>
</organism>
<sequence>MAVTMPSKNSSLEKKGHDPRTLELLQGMGAQFTKDQKADKKAQDIAKKPACTVKNTHSVNTSVRRK</sequence>
<evidence type="ECO:0000256" key="1">
    <source>
        <dbReference type="SAM" id="MobiDB-lite"/>
    </source>
</evidence>
<feature type="compositionally biased region" description="Basic and acidic residues" evidence="1">
    <location>
        <begin position="11"/>
        <end position="21"/>
    </location>
</feature>
<dbReference type="Proteomes" id="UP000245764">
    <property type="component" value="Chromosome 3"/>
</dbReference>
<name>A0A2H1G639_ZYMTR</name>
<protein>
    <submittedName>
        <fullName evidence="2">Uncharacterized protein</fullName>
    </submittedName>
</protein>
<feature type="region of interest" description="Disordered" evidence="1">
    <location>
        <begin position="1"/>
        <end position="22"/>
    </location>
</feature>
<dbReference type="AlphaFoldDB" id="A0A2H1G639"/>
<evidence type="ECO:0000313" key="2">
    <source>
        <dbReference type="EMBL" id="SMR49031.1"/>
    </source>
</evidence>
<proteinExistence type="predicted"/>
<reference evidence="3" key="1">
    <citation type="submission" date="2017-05" db="EMBL/GenBank/DDBJ databases">
        <authorList>
            <person name="Song R."/>
            <person name="Chenine A.L."/>
            <person name="Ruprecht R.M."/>
        </authorList>
    </citation>
    <scope>NUCLEOTIDE SEQUENCE [LARGE SCALE GENOMIC DNA]</scope>
</reference>
<feature type="compositionally biased region" description="Polar residues" evidence="1">
    <location>
        <begin position="1"/>
        <end position="10"/>
    </location>
</feature>